<protein>
    <submittedName>
        <fullName evidence="3">Uncharacterized protein</fullName>
    </submittedName>
</protein>
<dbReference type="EMBL" id="JADCNL010000640">
    <property type="protein sequence ID" value="KAG0445878.1"/>
    <property type="molecule type" value="Genomic_DNA"/>
</dbReference>
<reference evidence="4 5" key="1">
    <citation type="journal article" date="2020" name="Nat. Food">
        <title>A phased Vanilla planifolia genome enables genetic improvement of flavour and production.</title>
        <authorList>
            <person name="Hasing T."/>
            <person name="Tang H."/>
            <person name="Brym M."/>
            <person name="Khazi F."/>
            <person name="Huang T."/>
            <person name="Chambers A.H."/>
        </authorList>
    </citation>
    <scope>NUCLEOTIDE SEQUENCE [LARGE SCALE GENOMIC DNA]</scope>
    <source>
        <tissue evidence="3">Leaf</tissue>
    </source>
</reference>
<organism evidence="3 4">
    <name type="scientific">Vanilla planifolia</name>
    <name type="common">Vanilla</name>
    <dbReference type="NCBI Taxonomy" id="51239"/>
    <lineage>
        <taxon>Eukaryota</taxon>
        <taxon>Viridiplantae</taxon>
        <taxon>Streptophyta</taxon>
        <taxon>Embryophyta</taxon>
        <taxon>Tracheophyta</taxon>
        <taxon>Spermatophyta</taxon>
        <taxon>Magnoliopsida</taxon>
        <taxon>Liliopsida</taxon>
        <taxon>Asparagales</taxon>
        <taxon>Orchidaceae</taxon>
        <taxon>Vanilloideae</taxon>
        <taxon>Vanilleae</taxon>
        <taxon>Vanilla</taxon>
    </lineage>
</organism>
<comment type="caution">
    <text evidence="3">The sequence shown here is derived from an EMBL/GenBank/DDBJ whole genome shotgun (WGS) entry which is preliminary data.</text>
</comment>
<feature type="transmembrane region" description="Helical" evidence="1">
    <location>
        <begin position="105"/>
        <end position="129"/>
    </location>
</feature>
<proteinExistence type="predicted"/>
<keyword evidence="1" id="KW-1133">Transmembrane helix</keyword>
<evidence type="ECO:0000256" key="1">
    <source>
        <dbReference type="SAM" id="Phobius"/>
    </source>
</evidence>
<feature type="transmembrane region" description="Helical" evidence="1">
    <location>
        <begin position="135"/>
        <end position="160"/>
    </location>
</feature>
<dbReference type="EMBL" id="JADCNM010000641">
    <property type="protein sequence ID" value="KAG0445858.1"/>
    <property type="molecule type" value="Genomic_DNA"/>
</dbReference>
<dbReference type="Proteomes" id="UP000636800">
    <property type="component" value="Unassembled WGS sequence"/>
</dbReference>
<accession>A0A835P6M7</accession>
<name>A0A835P6M7_VANPL</name>
<gene>
    <name evidence="3" type="ORF">HPP92_029110</name>
    <name evidence="2" type="ORF">HPP92_029122</name>
</gene>
<evidence type="ECO:0000313" key="4">
    <source>
        <dbReference type="Proteomes" id="UP000636800"/>
    </source>
</evidence>
<dbReference type="AlphaFoldDB" id="A0A835P6M7"/>
<keyword evidence="4" id="KW-1185">Reference proteome</keyword>
<dbReference type="Proteomes" id="UP000639772">
    <property type="component" value="Unassembled WGS sequence"/>
</dbReference>
<keyword evidence="1" id="KW-0472">Membrane</keyword>
<evidence type="ECO:0000313" key="5">
    <source>
        <dbReference type="Proteomes" id="UP000639772"/>
    </source>
</evidence>
<keyword evidence="1" id="KW-0812">Transmembrane</keyword>
<evidence type="ECO:0000313" key="3">
    <source>
        <dbReference type="EMBL" id="KAG0445878.1"/>
    </source>
</evidence>
<evidence type="ECO:0000313" key="2">
    <source>
        <dbReference type="EMBL" id="KAG0445858.1"/>
    </source>
</evidence>
<sequence>MNSHAVLLPLWEERLTTLQVDDSYRSSPSLLHHRPLFPLPDISGSAGNWRLFPVMNNDTVMINDCWNALFSGRRRRYNSEEEAACDFTKQRCLSLLRSSGIGCRWLAAGLLQFVLDLISIVGLLAIANFMKEDCLAFLFPGKLVFLMTIFAPSLGLIKILEGIWDHKKKKNGIRVIS</sequence>